<evidence type="ECO:0000256" key="1">
    <source>
        <dbReference type="SAM" id="MobiDB-lite"/>
    </source>
</evidence>
<sequence length="96" mass="10907">MVGQSKKDRTWPLPRGRQGQPVTQHVWVNQPGTPPVPPVQGLVVDWRRHSYRWSALCVFTVADLEGRPVVVQQWLSAEDLTPVFSDPNASRARRLL</sequence>
<name>F5XHN5_MICPN</name>
<gene>
    <name evidence="2" type="ordered locus">MLP_01660</name>
</gene>
<accession>F5XHN5</accession>
<feature type="region of interest" description="Disordered" evidence="1">
    <location>
        <begin position="1"/>
        <end position="20"/>
    </location>
</feature>
<dbReference type="EMBL" id="AP012204">
    <property type="protein sequence ID" value="BAK33180.1"/>
    <property type="molecule type" value="Genomic_DNA"/>
</dbReference>
<dbReference type="KEGG" id="mph:MLP_01660"/>
<organism evidence="2 3">
    <name type="scientific">Microlunatus phosphovorus (strain ATCC 700054 / DSM 10555 / JCM 9379 / NBRC 101784 / NCIMB 13414 / VKM Ac-1990 / NM-1)</name>
    <dbReference type="NCBI Taxonomy" id="1032480"/>
    <lineage>
        <taxon>Bacteria</taxon>
        <taxon>Bacillati</taxon>
        <taxon>Actinomycetota</taxon>
        <taxon>Actinomycetes</taxon>
        <taxon>Propionibacteriales</taxon>
        <taxon>Propionibacteriaceae</taxon>
        <taxon>Microlunatus</taxon>
    </lineage>
</organism>
<evidence type="ECO:0000313" key="3">
    <source>
        <dbReference type="Proteomes" id="UP000007947"/>
    </source>
</evidence>
<proteinExistence type="predicted"/>
<reference evidence="2 3" key="1">
    <citation type="submission" date="2011-05" db="EMBL/GenBank/DDBJ databases">
        <title>Whole genome sequence of Microlunatus phosphovorus NM-1.</title>
        <authorList>
            <person name="Hosoyama A."/>
            <person name="Sasaki K."/>
            <person name="Harada T."/>
            <person name="Igarashi R."/>
            <person name="Kawakoshi A."/>
            <person name="Sasagawa M."/>
            <person name="Fukada J."/>
            <person name="Nakamura S."/>
            <person name="Katano Y."/>
            <person name="Hanada S."/>
            <person name="Kamagata Y."/>
            <person name="Nakamura N."/>
            <person name="Yamazaki S."/>
            <person name="Fujita N."/>
        </authorList>
    </citation>
    <scope>NUCLEOTIDE SEQUENCE [LARGE SCALE GENOMIC DNA]</scope>
    <source>
        <strain evidence="3">ATCC 700054 / DSM 10555 / JCM 9379 / NBRC 101784 / NCIMB 13414 / VKM Ac-1990 / NM-1</strain>
    </source>
</reference>
<dbReference type="Proteomes" id="UP000007947">
    <property type="component" value="Chromosome"/>
</dbReference>
<protein>
    <submittedName>
        <fullName evidence="2">Uncharacterized protein</fullName>
    </submittedName>
</protein>
<evidence type="ECO:0000313" key="2">
    <source>
        <dbReference type="EMBL" id="BAK33180.1"/>
    </source>
</evidence>
<dbReference type="AlphaFoldDB" id="F5XHN5"/>
<dbReference type="STRING" id="1032480.MLP_01660"/>
<keyword evidence="3" id="KW-1185">Reference proteome</keyword>
<feature type="compositionally biased region" description="Basic and acidic residues" evidence="1">
    <location>
        <begin position="1"/>
        <end position="10"/>
    </location>
</feature>
<dbReference type="HOGENOM" id="CLU_2356578_0_0_11"/>